<accession>A0AAD4N591</accession>
<evidence type="ECO:0000256" key="1">
    <source>
        <dbReference type="ARBA" id="ARBA00012452"/>
    </source>
</evidence>
<dbReference type="Proteomes" id="UP001201812">
    <property type="component" value="Unassembled WGS sequence"/>
</dbReference>
<dbReference type="PANTHER" id="PTHR11571">
    <property type="entry name" value="GLUTATHIONE S-TRANSFERASE"/>
    <property type="match status" value="1"/>
</dbReference>
<organism evidence="8 9">
    <name type="scientific">Ditylenchus destructor</name>
    <dbReference type="NCBI Taxonomy" id="166010"/>
    <lineage>
        <taxon>Eukaryota</taxon>
        <taxon>Metazoa</taxon>
        <taxon>Ecdysozoa</taxon>
        <taxon>Nematoda</taxon>
        <taxon>Chromadorea</taxon>
        <taxon>Rhabditida</taxon>
        <taxon>Tylenchina</taxon>
        <taxon>Tylenchomorpha</taxon>
        <taxon>Sphaerularioidea</taxon>
        <taxon>Anguinidae</taxon>
        <taxon>Anguininae</taxon>
        <taxon>Ditylenchus</taxon>
    </lineage>
</organism>
<comment type="caution">
    <text evidence="8">The sequence shown here is derived from an EMBL/GenBank/DDBJ whole genome shotgun (WGS) entry which is preliminary data.</text>
</comment>
<feature type="domain" description="GST N-terminal" evidence="6">
    <location>
        <begin position="2"/>
        <end position="79"/>
    </location>
</feature>
<sequence length="206" mass="23095">MVHYKITYFGTRGLAEMSRCVLAYAGVDFEDVHITAEEWPALKPKTPYGQVPVLEVDGVQIGQSFAIARFLARRFGLAGKTDVESALLDSTADLQKDFQGEVIPYFMVAAGRREGDKDKIYKETFLPAAERHFPRLVKLLNESGSGFFGKSGVSWVDFSLASWFLTTKNFAPEVAKNYPELQAHCDRVHALPQLQSYLAKRPETQL</sequence>
<dbReference type="CDD" id="cd03192">
    <property type="entry name" value="GST_C_Sigma_like"/>
    <property type="match status" value="1"/>
</dbReference>
<dbReference type="Gene3D" id="1.20.1050.10">
    <property type="match status" value="1"/>
</dbReference>
<keyword evidence="9" id="KW-1185">Reference proteome</keyword>
<dbReference type="SFLD" id="SFLDG00363">
    <property type="entry name" value="AMPS_(cytGST):_Alpha-__Mu-__Pi"/>
    <property type="match status" value="1"/>
</dbReference>
<dbReference type="SUPFAM" id="SSF52833">
    <property type="entry name" value="Thioredoxin-like"/>
    <property type="match status" value="1"/>
</dbReference>
<dbReference type="Gene3D" id="3.40.30.10">
    <property type="entry name" value="Glutaredoxin"/>
    <property type="match status" value="1"/>
</dbReference>
<evidence type="ECO:0000313" key="9">
    <source>
        <dbReference type="Proteomes" id="UP001201812"/>
    </source>
</evidence>
<dbReference type="EC" id="2.5.1.18" evidence="1"/>
<name>A0AAD4N591_9BILA</name>
<dbReference type="GO" id="GO:0006749">
    <property type="term" value="P:glutathione metabolic process"/>
    <property type="evidence" value="ECO:0007669"/>
    <property type="project" value="TreeGrafter"/>
</dbReference>
<reference evidence="8" key="1">
    <citation type="submission" date="2022-01" db="EMBL/GenBank/DDBJ databases">
        <title>Genome Sequence Resource for Two Populations of Ditylenchus destructor, the Migratory Endoparasitic Phytonematode.</title>
        <authorList>
            <person name="Zhang H."/>
            <person name="Lin R."/>
            <person name="Xie B."/>
        </authorList>
    </citation>
    <scope>NUCLEOTIDE SEQUENCE</scope>
    <source>
        <strain evidence="8">BazhouSP</strain>
    </source>
</reference>
<dbReference type="SFLD" id="SFLDG01205">
    <property type="entry name" value="AMPS.1"/>
    <property type="match status" value="1"/>
</dbReference>
<protein>
    <recommendedName>
        <fullName evidence="1">glutathione transferase</fullName>
        <ecNumber evidence="1">2.5.1.18</ecNumber>
    </recommendedName>
    <alternativeName>
        <fullName evidence="5">GST class-sigma</fullName>
    </alternativeName>
</protein>
<evidence type="ECO:0000256" key="4">
    <source>
        <dbReference type="ARBA" id="ARBA00047960"/>
    </source>
</evidence>
<gene>
    <name evidence="8" type="ORF">DdX_09837</name>
</gene>
<comment type="similarity">
    <text evidence="3">Belongs to the GST superfamily. Sigma family.</text>
</comment>
<keyword evidence="2" id="KW-0808">Transferase</keyword>
<dbReference type="GO" id="GO:0004602">
    <property type="term" value="F:glutathione peroxidase activity"/>
    <property type="evidence" value="ECO:0007669"/>
    <property type="project" value="UniProtKB-ARBA"/>
</dbReference>
<dbReference type="CDD" id="cd03039">
    <property type="entry name" value="GST_N_Sigma_like"/>
    <property type="match status" value="1"/>
</dbReference>
<dbReference type="PROSITE" id="PS50404">
    <property type="entry name" value="GST_NTER"/>
    <property type="match status" value="1"/>
</dbReference>
<evidence type="ECO:0000313" key="8">
    <source>
        <dbReference type="EMBL" id="KAI1711877.1"/>
    </source>
</evidence>
<dbReference type="Pfam" id="PF02798">
    <property type="entry name" value="GST_N"/>
    <property type="match status" value="1"/>
</dbReference>
<dbReference type="FunFam" id="3.40.30.10:FF:000035">
    <property type="entry name" value="hematopoietic prostaglandin D synthase"/>
    <property type="match status" value="1"/>
</dbReference>
<evidence type="ECO:0000256" key="3">
    <source>
        <dbReference type="ARBA" id="ARBA00038317"/>
    </source>
</evidence>
<comment type="catalytic activity">
    <reaction evidence="4">
        <text>RX + glutathione = an S-substituted glutathione + a halide anion + H(+)</text>
        <dbReference type="Rhea" id="RHEA:16437"/>
        <dbReference type="ChEBI" id="CHEBI:15378"/>
        <dbReference type="ChEBI" id="CHEBI:16042"/>
        <dbReference type="ChEBI" id="CHEBI:17792"/>
        <dbReference type="ChEBI" id="CHEBI:57925"/>
        <dbReference type="ChEBI" id="CHEBI:90779"/>
        <dbReference type="EC" id="2.5.1.18"/>
    </reaction>
</comment>
<dbReference type="InterPro" id="IPR004046">
    <property type="entry name" value="GST_C"/>
</dbReference>
<proteinExistence type="inferred from homology"/>
<dbReference type="SUPFAM" id="SSF47616">
    <property type="entry name" value="GST C-terminal domain-like"/>
    <property type="match status" value="1"/>
</dbReference>
<dbReference type="PANTHER" id="PTHR11571:SF256">
    <property type="entry name" value="GST C-TERMINAL DOMAIN-CONTAINING PROTEIN-RELATED"/>
    <property type="match status" value="1"/>
</dbReference>
<dbReference type="FunFam" id="1.20.1050.10:FF:000031">
    <property type="entry name" value="Glutathione S-Transferase"/>
    <property type="match status" value="1"/>
</dbReference>
<dbReference type="SFLD" id="SFLDS00019">
    <property type="entry name" value="Glutathione_Transferase_(cytos"/>
    <property type="match status" value="1"/>
</dbReference>
<dbReference type="InterPro" id="IPR036249">
    <property type="entry name" value="Thioredoxin-like_sf"/>
</dbReference>
<dbReference type="GO" id="GO:0004364">
    <property type="term" value="F:glutathione transferase activity"/>
    <property type="evidence" value="ECO:0007669"/>
    <property type="project" value="UniProtKB-EC"/>
</dbReference>
<dbReference type="InterPro" id="IPR036282">
    <property type="entry name" value="Glutathione-S-Trfase_C_sf"/>
</dbReference>
<dbReference type="InterPro" id="IPR010987">
    <property type="entry name" value="Glutathione-S-Trfase_C-like"/>
</dbReference>
<dbReference type="AlphaFoldDB" id="A0AAD4N591"/>
<dbReference type="PROSITE" id="PS50405">
    <property type="entry name" value="GST_CTER"/>
    <property type="match status" value="1"/>
</dbReference>
<dbReference type="InterPro" id="IPR050213">
    <property type="entry name" value="GST_superfamily"/>
</dbReference>
<dbReference type="GO" id="GO:0005737">
    <property type="term" value="C:cytoplasm"/>
    <property type="evidence" value="ECO:0007669"/>
    <property type="project" value="UniProtKB-ARBA"/>
</dbReference>
<evidence type="ECO:0000256" key="2">
    <source>
        <dbReference type="ARBA" id="ARBA00022679"/>
    </source>
</evidence>
<dbReference type="InterPro" id="IPR040079">
    <property type="entry name" value="Glutathione_S-Trfase"/>
</dbReference>
<dbReference type="InterPro" id="IPR004045">
    <property type="entry name" value="Glutathione_S-Trfase_N"/>
</dbReference>
<evidence type="ECO:0000256" key="5">
    <source>
        <dbReference type="ARBA" id="ARBA00078118"/>
    </source>
</evidence>
<feature type="domain" description="GST C-terminal" evidence="7">
    <location>
        <begin position="81"/>
        <end position="206"/>
    </location>
</feature>
<evidence type="ECO:0000259" key="7">
    <source>
        <dbReference type="PROSITE" id="PS50405"/>
    </source>
</evidence>
<dbReference type="Pfam" id="PF14497">
    <property type="entry name" value="GST_C_3"/>
    <property type="match status" value="1"/>
</dbReference>
<evidence type="ECO:0000259" key="6">
    <source>
        <dbReference type="PROSITE" id="PS50404"/>
    </source>
</evidence>
<dbReference type="EMBL" id="JAKKPZ010000020">
    <property type="protein sequence ID" value="KAI1711877.1"/>
    <property type="molecule type" value="Genomic_DNA"/>
</dbReference>